<comment type="caution">
    <text evidence="2">The sequence shown here is derived from an EMBL/GenBank/DDBJ whole genome shotgun (WGS) entry which is preliminary data.</text>
</comment>
<dbReference type="PANTHER" id="PTHR36832">
    <property type="entry name" value="SLR1174 PROTEIN-RELATED"/>
    <property type="match status" value="1"/>
</dbReference>
<dbReference type="Pfam" id="PF06182">
    <property type="entry name" value="ABC2_membrane_6"/>
    <property type="match status" value="1"/>
</dbReference>
<dbReference type="GeneID" id="57364211"/>
<accession>A0A162A3B8</accession>
<dbReference type="Proteomes" id="UP000076643">
    <property type="component" value="Unassembled WGS sequence"/>
</dbReference>
<sequence length="266" mass="30228">MSKYKWLLGMGLQKALAYRINYAVTIMAAVFPIALQWVLWQAIFNYTEADQLYGLSYSEMLSYVVLAALMAQALRTGFEYEMAEDIKSGGLNRFIVQPLSYFGFRLSVFIGTNLGYFVATLAVMAVALWVAVEYWTLSIELAHIALFVLSAIGAFFLQFMLFYLLSLTAFWLHEVWALFESVRVISLVLSGGVVPLSVFGESLEWWLSLLPFQYLIYFPLQTLTGVLSFEQIFFGLLLQFFWIGGLMLVISTIWRRGSRSYLALGG</sequence>
<organism evidence="2 3">
    <name type="scientific">Pseudoalteromonas luteoviolacea DSM 6061</name>
    <dbReference type="NCBI Taxonomy" id="1365250"/>
    <lineage>
        <taxon>Bacteria</taxon>
        <taxon>Pseudomonadati</taxon>
        <taxon>Pseudomonadota</taxon>
        <taxon>Gammaproteobacteria</taxon>
        <taxon>Alteromonadales</taxon>
        <taxon>Pseudoalteromonadaceae</taxon>
        <taxon>Pseudoalteromonas</taxon>
    </lineage>
</organism>
<keyword evidence="1" id="KW-0812">Transmembrane</keyword>
<evidence type="ECO:0000313" key="2">
    <source>
        <dbReference type="EMBL" id="KZN43500.1"/>
    </source>
</evidence>
<dbReference type="EMBL" id="AUYB01000079">
    <property type="protein sequence ID" value="KZN43500.1"/>
    <property type="molecule type" value="Genomic_DNA"/>
</dbReference>
<dbReference type="InterPro" id="IPR010390">
    <property type="entry name" value="ABC-2_transporter-like"/>
</dbReference>
<dbReference type="RefSeq" id="WP_063355779.1">
    <property type="nucleotide sequence ID" value="NZ_AQHB01000038.1"/>
</dbReference>
<feature type="transmembrane region" description="Helical" evidence="1">
    <location>
        <begin position="232"/>
        <end position="254"/>
    </location>
</feature>
<evidence type="ECO:0008006" key="4">
    <source>
        <dbReference type="Google" id="ProtNLM"/>
    </source>
</evidence>
<name>A0A162A3B8_9GAMM</name>
<evidence type="ECO:0000256" key="1">
    <source>
        <dbReference type="SAM" id="Phobius"/>
    </source>
</evidence>
<keyword evidence="1" id="KW-1133">Transmembrane helix</keyword>
<proteinExistence type="predicted"/>
<feature type="transmembrane region" description="Helical" evidence="1">
    <location>
        <begin position="176"/>
        <end position="196"/>
    </location>
</feature>
<keyword evidence="3" id="KW-1185">Reference proteome</keyword>
<dbReference type="PANTHER" id="PTHR36832:SF1">
    <property type="entry name" value="SLR1174 PROTEIN"/>
    <property type="match status" value="1"/>
</dbReference>
<protein>
    <recommendedName>
        <fullName evidence="4">ABC transporter permease</fullName>
    </recommendedName>
</protein>
<dbReference type="AlphaFoldDB" id="A0A162A3B8"/>
<gene>
    <name evidence="2" type="ORF">N475_08845</name>
</gene>
<keyword evidence="1" id="KW-0472">Membrane</keyword>
<feature type="transmembrane region" description="Helical" evidence="1">
    <location>
        <begin position="144"/>
        <end position="164"/>
    </location>
</feature>
<dbReference type="PATRIC" id="fig|1365250.3.peg.751"/>
<reference evidence="2 3" key="1">
    <citation type="submission" date="2013-07" db="EMBL/GenBank/DDBJ databases">
        <title>Comparative Genomic and Metabolomic Analysis of Twelve Strains of Pseudoalteromonas luteoviolacea.</title>
        <authorList>
            <person name="Vynne N.G."/>
            <person name="Mansson M."/>
            <person name="Gram L."/>
        </authorList>
    </citation>
    <scope>NUCLEOTIDE SEQUENCE [LARGE SCALE GENOMIC DNA]</scope>
    <source>
        <strain evidence="2 3">DSM 6061</strain>
    </source>
</reference>
<evidence type="ECO:0000313" key="3">
    <source>
        <dbReference type="Proteomes" id="UP000076643"/>
    </source>
</evidence>
<feature type="transmembrane region" description="Helical" evidence="1">
    <location>
        <begin position="60"/>
        <end position="78"/>
    </location>
</feature>
<feature type="transmembrane region" description="Helical" evidence="1">
    <location>
        <begin position="203"/>
        <end position="220"/>
    </location>
</feature>
<feature type="transmembrane region" description="Helical" evidence="1">
    <location>
        <begin position="20"/>
        <end position="40"/>
    </location>
</feature>
<feature type="transmembrane region" description="Helical" evidence="1">
    <location>
        <begin position="114"/>
        <end position="132"/>
    </location>
</feature>